<keyword evidence="3" id="KW-1185">Reference proteome</keyword>
<comment type="caution">
    <text evidence="2">The sequence shown here is derived from an EMBL/GenBank/DDBJ whole genome shotgun (WGS) entry which is preliminary data.</text>
</comment>
<reference evidence="2" key="1">
    <citation type="submission" date="2022-07" db="EMBL/GenBank/DDBJ databases">
        <title>Phylogenomic reconstructions and comparative analyses of Kickxellomycotina fungi.</title>
        <authorList>
            <person name="Reynolds N.K."/>
            <person name="Stajich J.E."/>
            <person name="Barry K."/>
            <person name="Grigoriev I.V."/>
            <person name="Crous P."/>
            <person name="Smith M.E."/>
        </authorList>
    </citation>
    <scope>NUCLEOTIDE SEQUENCE</scope>
    <source>
        <strain evidence="2">NRRL 1565</strain>
    </source>
</reference>
<gene>
    <name evidence="2" type="ORF">H4R20_001926</name>
</gene>
<accession>A0A9W8I104</accession>
<organism evidence="2 3">
    <name type="scientific">Coemansia guatemalensis</name>
    <dbReference type="NCBI Taxonomy" id="2761395"/>
    <lineage>
        <taxon>Eukaryota</taxon>
        <taxon>Fungi</taxon>
        <taxon>Fungi incertae sedis</taxon>
        <taxon>Zoopagomycota</taxon>
        <taxon>Kickxellomycotina</taxon>
        <taxon>Kickxellomycetes</taxon>
        <taxon>Kickxellales</taxon>
        <taxon>Kickxellaceae</taxon>
        <taxon>Coemansia</taxon>
    </lineage>
</organism>
<evidence type="ECO:0000256" key="1">
    <source>
        <dbReference type="SAM" id="MobiDB-lite"/>
    </source>
</evidence>
<dbReference type="OrthoDB" id="5561070at2759"/>
<evidence type="ECO:0000313" key="2">
    <source>
        <dbReference type="EMBL" id="KAJ2805849.1"/>
    </source>
</evidence>
<dbReference type="Proteomes" id="UP001140094">
    <property type="component" value="Unassembled WGS sequence"/>
</dbReference>
<dbReference type="AlphaFoldDB" id="A0A9W8I104"/>
<sequence length="278" mass="30855">MRTDTSNGRLRDRLNGHSSDINENAVLNANQSKRFSYKSSAAPDDQRRYLNQCITTAVSDSPEWSQLAPTLNGNAKTVDRQPWKSLGRRLSLGFASNKPRSLQRAQAQQTTNGTNASLIMLHSDGLWQSKPKQHSSWLDTIRTRLKGRRHRHRQPQDAAALPIAAHFDADFDEPIEELEDTDAAIVDTSAPVPAPCYPRLRSQPSLCRSQAGTTDGSSPSRARDEAVFVPDVDNIPLGHSHALTPQRHSYASQQPLKARFMLPHRLSVASSTQYSSLD</sequence>
<proteinExistence type="predicted"/>
<protein>
    <submittedName>
        <fullName evidence="2">Uncharacterized protein</fullName>
    </submittedName>
</protein>
<evidence type="ECO:0000313" key="3">
    <source>
        <dbReference type="Proteomes" id="UP001140094"/>
    </source>
</evidence>
<feature type="region of interest" description="Disordered" evidence="1">
    <location>
        <begin position="189"/>
        <end position="222"/>
    </location>
</feature>
<name>A0A9W8I104_9FUNG</name>
<dbReference type="EMBL" id="JANBUO010000251">
    <property type="protein sequence ID" value="KAJ2805849.1"/>
    <property type="molecule type" value="Genomic_DNA"/>
</dbReference>
<feature type="compositionally biased region" description="Polar residues" evidence="1">
    <location>
        <begin position="202"/>
        <end position="220"/>
    </location>
</feature>